<dbReference type="Gene3D" id="1.20.120.1760">
    <property type="match status" value="1"/>
</dbReference>
<proteinExistence type="inferred from homology"/>
<evidence type="ECO:0000256" key="6">
    <source>
        <dbReference type="ARBA" id="ARBA00022833"/>
    </source>
</evidence>
<sequence length="604" mass="67745">MVVSTRSTSRTERETRRDRYTYAPRQPVQFTHTVGYKYIDQYLEYDCLLTPEELNRLSDHKYSALDTSWLDELCMKVLWEKVVTYYPLWLAPNLITLIAITCVKIHLDAFVSYLGEKPRDYLGLVVNLITVLTLTYFCPTAKEVGPSWAYLLAALGLFIYQTLDATDGKQARRTMSASPLGELFDHGCDSISQVFVTLNIAYALKLGDVPCGAFFICVVAISLFYCAHWSTYCTGQLRFSRFDVTEAQMTVIGLLLTTALFGPGIWSIGVCGYQLRHLMLFGSLLASIYQGVGYLSVIINGGVGKNGSTEIIMIGHDKGPTFTVLFHIFSSSRYLVAGTSVLFPACPLMAVVIPFCMIYSKSNTVVFDENITLFALFFGAVAANSNLDHTRCAYILLRKNRQCRMLVKKGNLYCGEHAIHDENNLERIPCPNDSKHTVAKSELTQHLKRCNSRISLEPWIVEGINAIVAETKYDAKIDRRPSMDEIVSALAKIEKCFNMYKDSIKTDQRHCSIVEQYVKNHSELGDSSKKHIIQQSSIIGHMLDASLLTNDSSSYIVELGAGKAQLAYWMAKVAPNAQYLLVDRSGSRNKYDNKALHVGCFLIL</sequence>
<reference evidence="12" key="1">
    <citation type="submission" date="2016-11" db="UniProtKB">
        <authorList>
            <consortium name="WormBaseParasite"/>
        </authorList>
    </citation>
    <scope>IDENTIFICATION</scope>
</reference>
<feature type="transmembrane region" description="Helical" evidence="9">
    <location>
        <begin position="148"/>
        <end position="166"/>
    </location>
</feature>
<dbReference type="WBParaSite" id="Hba_18207">
    <property type="protein sequence ID" value="Hba_18207"/>
    <property type="gene ID" value="Hba_18207"/>
</dbReference>
<dbReference type="GO" id="GO:0004142">
    <property type="term" value="F:diacylglycerol cholinephosphotransferase activity"/>
    <property type="evidence" value="ECO:0007669"/>
    <property type="project" value="TreeGrafter"/>
</dbReference>
<dbReference type="InterPro" id="IPR043130">
    <property type="entry name" value="CDP-OH_PTrfase_TM_dom"/>
</dbReference>
<feature type="transmembrane region" description="Helical" evidence="9">
    <location>
        <begin position="251"/>
        <end position="271"/>
    </location>
</feature>
<evidence type="ECO:0000313" key="12">
    <source>
        <dbReference type="WBParaSite" id="Hba_18207"/>
    </source>
</evidence>
<evidence type="ECO:0000256" key="3">
    <source>
        <dbReference type="ARBA" id="ARBA00022679"/>
    </source>
</evidence>
<dbReference type="PANTHER" id="PTHR10414:SF37">
    <property type="entry name" value="BB IN A BOXCAR, ISOFORM C"/>
    <property type="match status" value="1"/>
</dbReference>
<evidence type="ECO:0000256" key="9">
    <source>
        <dbReference type="SAM" id="Phobius"/>
    </source>
</evidence>
<dbReference type="Pfam" id="PF11722">
    <property type="entry name" value="zf-TRM13_CCCH"/>
    <property type="match status" value="1"/>
</dbReference>
<name>A0A1I7XKB5_HETBA</name>
<dbReference type="GO" id="GO:0008270">
    <property type="term" value="F:zinc ion binding"/>
    <property type="evidence" value="ECO:0007669"/>
    <property type="project" value="UniProtKB-KW"/>
</dbReference>
<keyword evidence="7 9" id="KW-0472">Membrane</keyword>
<dbReference type="Proteomes" id="UP000095283">
    <property type="component" value="Unplaced"/>
</dbReference>
<keyword evidence="4" id="KW-0479">Metal-binding</keyword>
<comment type="similarity">
    <text evidence="2 8">Belongs to the CDP-alcohol phosphatidyltransferase class-I family.</text>
</comment>
<dbReference type="PROSITE" id="PS00379">
    <property type="entry name" value="CDP_ALCOHOL_P_TRANSF"/>
    <property type="match status" value="1"/>
</dbReference>
<dbReference type="GO" id="GO:0005789">
    <property type="term" value="C:endoplasmic reticulum membrane"/>
    <property type="evidence" value="ECO:0007669"/>
    <property type="project" value="TreeGrafter"/>
</dbReference>
<dbReference type="Pfam" id="PF05206">
    <property type="entry name" value="TRM13"/>
    <property type="match status" value="1"/>
</dbReference>
<keyword evidence="3 8" id="KW-0808">Transferase</keyword>
<comment type="subcellular location">
    <subcellularLocation>
        <location evidence="1">Membrane</location>
    </subcellularLocation>
</comment>
<dbReference type="GO" id="GO:0005794">
    <property type="term" value="C:Golgi apparatus"/>
    <property type="evidence" value="ECO:0007669"/>
    <property type="project" value="TreeGrafter"/>
</dbReference>
<dbReference type="GO" id="GO:0008168">
    <property type="term" value="F:methyltransferase activity"/>
    <property type="evidence" value="ECO:0007669"/>
    <property type="project" value="InterPro"/>
</dbReference>
<dbReference type="Pfam" id="PF05253">
    <property type="entry name" value="zf-U11-48K"/>
    <property type="match status" value="1"/>
</dbReference>
<feature type="transmembrane region" description="Helical" evidence="9">
    <location>
        <begin position="278"/>
        <end position="299"/>
    </location>
</feature>
<keyword evidence="6" id="KW-0862">Zinc</keyword>
<organism evidence="11 12">
    <name type="scientific">Heterorhabditis bacteriophora</name>
    <name type="common">Entomopathogenic nematode worm</name>
    <dbReference type="NCBI Taxonomy" id="37862"/>
    <lineage>
        <taxon>Eukaryota</taxon>
        <taxon>Metazoa</taxon>
        <taxon>Ecdysozoa</taxon>
        <taxon>Nematoda</taxon>
        <taxon>Chromadorea</taxon>
        <taxon>Rhabditida</taxon>
        <taxon>Rhabditina</taxon>
        <taxon>Rhabditomorpha</taxon>
        <taxon>Strongyloidea</taxon>
        <taxon>Heterorhabditidae</taxon>
        <taxon>Heterorhabditis</taxon>
    </lineage>
</organism>
<dbReference type="InterPro" id="IPR022776">
    <property type="entry name" value="TRM13/UPF0224_CHHC_Znf_dom"/>
</dbReference>
<dbReference type="InterPro" id="IPR021721">
    <property type="entry name" value="Znf_CCCH-type_TRM13"/>
</dbReference>
<feature type="transmembrane region" description="Helical" evidence="9">
    <location>
        <begin position="211"/>
        <end position="231"/>
    </location>
</feature>
<evidence type="ECO:0000256" key="7">
    <source>
        <dbReference type="ARBA" id="ARBA00023136"/>
    </source>
</evidence>
<dbReference type="AlphaFoldDB" id="A0A1I7XKB5"/>
<dbReference type="PROSITE" id="PS51800">
    <property type="entry name" value="ZF_CHHC_U11_48K"/>
    <property type="match status" value="1"/>
</dbReference>
<dbReference type="GO" id="GO:0004307">
    <property type="term" value="F:ethanolaminephosphotransferase activity"/>
    <property type="evidence" value="ECO:0007669"/>
    <property type="project" value="TreeGrafter"/>
</dbReference>
<dbReference type="InterPro" id="IPR014472">
    <property type="entry name" value="CHOPT"/>
</dbReference>
<evidence type="ECO:0000256" key="4">
    <source>
        <dbReference type="ARBA" id="ARBA00022723"/>
    </source>
</evidence>
<accession>A0A1I7XKB5</accession>
<evidence type="ECO:0000313" key="11">
    <source>
        <dbReference type="Proteomes" id="UP000095283"/>
    </source>
</evidence>
<feature type="transmembrane region" description="Helical" evidence="9">
    <location>
        <begin position="94"/>
        <end position="114"/>
    </location>
</feature>
<dbReference type="GO" id="GO:0008033">
    <property type="term" value="P:tRNA processing"/>
    <property type="evidence" value="ECO:0007669"/>
    <property type="project" value="InterPro"/>
</dbReference>
<evidence type="ECO:0000259" key="10">
    <source>
        <dbReference type="PROSITE" id="PS51800"/>
    </source>
</evidence>
<dbReference type="Pfam" id="PF01066">
    <property type="entry name" value="CDP-OH_P_transf"/>
    <property type="match status" value="1"/>
</dbReference>
<keyword evidence="9" id="KW-1133">Transmembrane helix</keyword>
<evidence type="ECO:0000256" key="2">
    <source>
        <dbReference type="ARBA" id="ARBA00010441"/>
    </source>
</evidence>
<evidence type="ECO:0000256" key="8">
    <source>
        <dbReference type="RuleBase" id="RU003750"/>
    </source>
</evidence>
<keyword evidence="9" id="KW-0812">Transmembrane</keyword>
<protein>
    <submittedName>
        <fullName evidence="12">CHHC U11-48K-type domain-containing protein</fullName>
    </submittedName>
</protein>
<evidence type="ECO:0000256" key="5">
    <source>
        <dbReference type="ARBA" id="ARBA00022771"/>
    </source>
</evidence>
<feature type="transmembrane region" description="Helical" evidence="9">
    <location>
        <begin position="334"/>
        <end position="359"/>
    </location>
</feature>
<dbReference type="GO" id="GO:0006646">
    <property type="term" value="P:phosphatidylethanolamine biosynthetic process"/>
    <property type="evidence" value="ECO:0007669"/>
    <property type="project" value="TreeGrafter"/>
</dbReference>
<dbReference type="InterPro" id="IPR007871">
    <property type="entry name" value="Methyltransferase_TRM13"/>
</dbReference>
<dbReference type="InterPro" id="IPR000462">
    <property type="entry name" value="CDP-OH_P_trans"/>
</dbReference>
<dbReference type="PANTHER" id="PTHR10414">
    <property type="entry name" value="ETHANOLAMINEPHOSPHOTRANSFERASE"/>
    <property type="match status" value="1"/>
</dbReference>
<keyword evidence="11" id="KW-1185">Reference proteome</keyword>
<dbReference type="InterPro" id="IPR048254">
    <property type="entry name" value="CDP_ALCOHOL_P_TRANSF_CS"/>
</dbReference>
<evidence type="ECO:0000256" key="1">
    <source>
        <dbReference type="ARBA" id="ARBA00004370"/>
    </source>
</evidence>
<keyword evidence="5" id="KW-0863">Zinc-finger</keyword>
<feature type="domain" description="CHHC U11-48K-type" evidence="10">
    <location>
        <begin position="427"/>
        <end position="454"/>
    </location>
</feature>